<accession>A0A7W7Z935</accession>
<comment type="caution">
    <text evidence="2">The sequence shown here is derived from an EMBL/GenBank/DDBJ whole genome shotgun (WGS) entry which is preliminary data.</text>
</comment>
<organism evidence="2 3">
    <name type="scientific">Granulicella aggregans</name>
    <dbReference type="NCBI Taxonomy" id="474949"/>
    <lineage>
        <taxon>Bacteria</taxon>
        <taxon>Pseudomonadati</taxon>
        <taxon>Acidobacteriota</taxon>
        <taxon>Terriglobia</taxon>
        <taxon>Terriglobales</taxon>
        <taxon>Acidobacteriaceae</taxon>
        <taxon>Granulicella</taxon>
    </lineage>
</organism>
<name>A0A7W7Z935_9BACT</name>
<protein>
    <submittedName>
        <fullName evidence="2">Putative membrane protein</fullName>
    </submittedName>
</protein>
<keyword evidence="1" id="KW-0472">Membrane</keyword>
<evidence type="ECO:0000313" key="2">
    <source>
        <dbReference type="EMBL" id="MBB5055422.1"/>
    </source>
</evidence>
<dbReference type="AlphaFoldDB" id="A0A7W7Z935"/>
<dbReference type="Proteomes" id="UP000540989">
    <property type="component" value="Unassembled WGS sequence"/>
</dbReference>
<reference evidence="2 3" key="1">
    <citation type="submission" date="2020-08" db="EMBL/GenBank/DDBJ databases">
        <title>Genomic Encyclopedia of Type Strains, Phase IV (KMG-V): Genome sequencing to study the core and pangenomes of soil and plant-associated prokaryotes.</title>
        <authorList>
            <person name="Whitman W."/>
        </authorList>
    </citation>
    <scope>NUCLEOTIDE SEQUENCE [LARGE SCALE GENOMIC DNA]</scope>
    <source>
        <strain evidence="2 3">M8UP14</strain>
    </source>
</reference>
<keyword evidence="1" id="KW-1133">Transmembrane helix</keyword>
<keyword evidence="1" id="KW-0812">Transmembrane</keyword>
<proteinExistence type="predicted"/>
<evidence type="ECO:0000256" key="1">
    <source>
        <dbReference type="SAM" id="Phobius"/>
    </source>
</evidence>
<dbReference type="RefSeq" id="WP_184213100.1">
    <property type="nucleotide sequence ID" value="NZ_JACHIP010000001.1"/>
</dbReference>
<evidence type="ECO:0000313" key="3">
    <source>
        <dbReference type="Proteomes" id="UP000540989"/>
    </source>
</evidence>
<feature type="transmembrane region" description="Helical" evidence="1">
    <location>
        <begin position="48"/>
        <end position="66"/>
    </location>
</feature>
<sequence length="143" mass="15756">MHIVNLATLFIVLSLVGVEFSVSAFVNPAAWRLDPEPQLKLLSRLAVVLGKVMPIWYPACALLLGIQTWLHWHTADSGILLAADTLWVIASVGGIIFLVPLNNRIAAGDSDWQQIHRAWDGRHRLRITVLAVAAILLSYVTVC</sequence>
<keyword evidence="3" id="KW-1185">Reference proteome</keyword>
<feature type="transmembrane region" description="Helical" evidence="1">
    <location>
        <begin position="125"/>
        <end position="142"/>
    </location>
</feature>
<gene>
    <name evidence="2" type="ORF">HDF16_000091</name>
</gene>
<feature type="transmembrane region" description="Helical" evidence="1">
    <location>
        <begin position="78"/>
        <end position="99"/>
    </location>
</feature>
<dbReference type="EMBL" id="JACHIP010000001">
    <property type="protein sequence ID" value="MBB5055422.1"/>
    <property type="molecule type" value="Genomic_DNA"/>
</dbReference>